<dbReference type="GO" id="GO:0005506">
    <property type="term" value="F:iron ion binding"/>
    <property type="evidence" value="ECO:0007669"/>
    <property type="project" value="InterPro"/>
</dbReference>
<dbReference type="Proteomes" id="UP001055025">
    <property type="component" value="Unassembled WGS sequence"/>
</dbReference>
<dbReference type="PANTHER" id="PTHR36541:SF1">
    <property type="entry name" value="SUPEROXIDE REDUCTASE-RELATED"/>
    <property type="match status" value="1"/>
</dbReference>
<dbReference type="SUPFAM" id="SSF49367">
    <property type="entry name" value="Superoxide reductase-like"/>
    <property type="match status" value="1"/>
</dbReference>
<evidence type="ECO:0000256" key="3">
    <source>
        <dbReference type="ARBA" id="ARBA00014839"/>
    </source>
</evidence>
<comment type="function">
    <text evidence="8">Catalyzes the one-electron reduction of superoxide anion radical to hydrogen peroxide at a nonheme ferrous iron center. Plays a fundamental role in case of oxidative stress via its superoxide detoxification activity.</text>
</comment>
<feature type="domain" description="Desulfoferrodoxin ferrous iron-binding" evidence="11">
    <location>
        <begin position="41"/>
        <end position="125"/>
    </location>
</feature>
<dbReference type="Pfam" id="PF01880">
    <property type="entry name" value="Desulfoferrodox"/>
    <property type="match status" value="1"/>
</dbReference>
<keyword evidence="4" id="KW-0813">Transport</keyword>
<comment type="caution">
    <text evidence="13">The sequence shown here is derived from an EMBL/GenBank/DDBJ whole genome shotgun (WGS) entry which is preliminary data.</text>
</comment>
<evidence type="ECO:0000256" key="6">
    <source>
        <dbReference type="ARBA" id="ARBA00022982"/>
    </source>
</evidence>
<keyword evidence="7" id="KW-0408">Iron</keyword>
<evidence type="ECO:0000259" key="12">
    <source>
        <dbReference type="Pfam" id="PF06397"/>
    </source>
</evidence>
<dbReference type="EC" id="1.15.1.2" evidence="2"/>
<evidence type="ECO:0000256" key="10">
    <source>
        <dbReference type="ARBA" id="ARBA00047448"/>
    </source>
</evidence>
<dbReference type="PANTHER" id="PTHR36541">
    <property type="entry name" value="SUPEROXIDE REDUCTASE-RELATED"/>
    <property type="match status" value="1"/>
</dbReference>
<gene>
    <name evidence="13" type="ORF">ATOP_13930</name>
</gene>
<evidence type="ECO:0000313" key="14">
    <source>
        <dbReference type="Proteomes" id="UP001055025"/>
    </source>
</evidence>
<evidence type="ECO:0000256" key="1">
    <source>
        <dbReference type="ARBA" id="ARBA00005941"/>
    </source>
</evidence>
<dbReference type="Pfam" id="PF06397">
    <property type="entry name" value="Desulfoferrod_N"/>
    <property type="match status" value="1"/>
</dbReference>
<dbReference type="InterPro" id="IPR004462">
    <property type="entry name" value="Desulfoferrodoxin_N"/>
</dbReference>
<dbReference type="NCBIfam" id="TIGR00319">
    <property type="entry name" value="desulf_FeS4"/>
    <property type="match status" value="1"/>
</dbReference>
<accession>A0AAV5B4L0</accession>
<dbReference type="GO" id="GO:0050605">
    <property type="term" value="F:superoxide reductase activity"/>
    <property type="evidence" value="ECO:0007669"/>
    <property type="project" value="UniProtKB-EC"/>
</dbReference>
<evidence type="ECO:0000256" key="8">
    <source>
        <dbReference type="ARBA" id="ARBA00024690"/>
    </source>
</evidence>
<evidence type="ECO:0000256" key="4">
    <source>
        <dbReference type="ARBA" id="ARBA00022448"/>
    </source>
</evidence>
<dbReference type="InterPro" id="IPR036073">
    <property type="entry name" value="Desulfoferrodoxin_Fe-bd_dom_sf"/>
</dbReference>
<protein>
    <recommendedName>
        <fullName evidence="3">Desulfoferrodoxin</fullName>
        <ecNumber evidence="2">1.15.1.2</ecNumber>
    </recommendedName>
    <alternativeName>
        <fullName evidence="9">Superoxide reductase</fullName>
    </alternativeName>
</protein>
<name>A0AAV5B4L0_9ACTN</name>
<dbReference type="InterPro" id="IPR051233">
    <property type="entry name" value="Desulfoferrodoxin_SOR"/>
</dbReference>
<dbReference type="InterPro" id="IPR002742">
    <property type="entry name" value="Desulfoferrodoxin_Fe-bd_dom"/>
</dbReference>
<sequence length="127" mass="14090">MADIKFWRCNHCGNIFYTVQDGGVTPVCCGEPMELLVADSTDAATEKHVPVVTRDGDDIVVHIGSADHPMLDAHYIQWAAVVDPEGNVMIKYLKPGEAPELTFNGKGIEHGTAYEYCNLHGLWKREF</sequence>
<keyword evidence="5" id="KW-0479">Metal-binding</keyword>
<dbReference type="AlphaFoldDB" id="A0AAV5B4L0"/>
<dbReference type="Gene3D" id="2.60.40.730">
    <property type="entry name" value="SOR catalytic domain"/>
    <property type="match status" value="1"/>
</dbReference>
<comment type="similarity">
    <text evidence="1">Belongs to the desulfoferrodoxin family.</text>
</comment>
<comment type="catalytic activity">
    <reaction evidence="10">
        <text>reduced [rubredoxin] + superoxide + 2 H(+) = oxidized [rubredoxin] + H2O2</text>
        <dbReference type="Rhea" id="RHEA:21324"/>
        <dbReference type="Rhea" id="RHEA-COMP:10302"/>
        <dbReference type="Rhea" id="RHEA-COMP:10303"/>
        <dbReference type="ChEBI" id="CHEBI:15378"/>
        <dbReference type="ChEBI" id="CHEBI:16240"/>
        <dbReference type="ChEBI" id="CHEBI:18421"/>
        <dbReference type="ChEBI" id="CHEBI:29033"/>
        <dbReference type="ChEBI" id="CHEBI:29034"/>
        <dbReference type="EC" id="1.15.1.2"/>
    </reaction>
</comment>
<evidence type="ECO:0000313" key="13">
    <source>
        <dbReference type="EMBL" id="GJM55738.1"/>
    </source>
</evidence>
<keyword evidence="6" id="KW-0249">Electron transport</keyword>
<keyword evidence="14" id="KW-1185">Reference proteome</keyword>
<reference evidence="13" key="1">
    <citation type="journal article" date="2022" name="Int. J. Syst. Evol. Microbiol.">
        <title>Granulimonas faecalis gen. nov., sp. nov., and Leptogranulimonas caecicola gen. nov., sp. nov., novel lactate-producing Atopobiaceae bacteria isolated from mouse intestines, and an emended description of the family Atopobiaceae.</title>
        <authorList>
            <person name="Morinaga K."/>
            <person name="Kusada H."/>
            <person name="Sakamoto S."/>
            <person name="Murakami T."/>
            <person name="Toyoda A."/>
            <person name="Mori H."/>
            <person name="Meng X.Y."/>
            <person name="Takashino M."/>
            <person name="Murotomi K."/>
            <person name="Tamaki H."/>
        </authorList>
    </citation>
    <scope>NUCLEOTIDE SEQUENCE</scope>
    <source>
        <strain evidence="13">OPF53</strain>
    </source>
</reference>
<evidence type="ECO:0000256" key="2">
    <source>
        <dbReference type="ARBA" id="ARBA00012679"/>
    </source>
</evidence>
<dbReference type="InterPro" id="IPR038094">
    <property type="entry name" value="Desulfoferrodoxin_N_sf"/>
</dbReference>
<evidence type="ECO:0000256" key="9">
    <source>
        <dbReference type="ARBA" id="ARBA00031398"/>
    </source>
</evidence>
<evidence type="ECO:0000256" key="7">
    <source>
        <dbReference type="ARBA" id="ARBA00023004"/>
    </source>
</evidence>
<dbReference type="RefSeq" id="WP_204407779.1">
    <property type="nucleotide sequence ID" value="NZ_BQKC01000001.1"/>
</dbReference>
<evidence type="ECO:0000256" key="5">
    <source>
        <dbReference type="ARBA" id="ARBA00022723"/>
    </source>
</evidence>
<dbReference type="EMBL" id="BQKC01000001">
    <property type="protein sequence ID" value="GJM55738.1"/>
    <property type="molecule type" value="Genomic_DNA"/>
</dbReference>
<organism evidence="13 14">
    <name type="scientific">Granulimonas faecalis</name>
    <dbReference type="NCBI Taxonomy" id="2894155"/>
    <lineage>
        <taxon>Bacteria</taxon>
        <taxon>Bacillati</taxon>
        <taxon>Actinomycetota</taxon>
        <taxon>Coriobacteriia</taxon>
        <taxon>Coriobacteriales</taxon>
        <taxon>Kribbibacteriaceae</taxon>
        <taxon>Granulimonas</taxon>
    </lineage>
</organism>
<feature type="domain" description="Desulfoferrodoxin N-terminal" evidence="12">
    <location>
        <begin position="6"/>
        <end position="36"/>
    </location>
</feature>
<dbReference type="Gene3D" id="2.20.28.100">
    <property type="entry name" value="Desulphoferrodoxin, N-terminal domain"/>
    <property type="match status" value="1"/>
</dbReference>
<evidence type="ECO:0000259" key="11">
    <source>
        <dbReference type="Pfam" id="PF01880"/>
    </source>
</evidence>
<proteinExistence type="inferred from homology"/>
<dbReference type="SUPFAM" id="SSF57802">
    <property type="entry name" value="Rubredoxin-like"/>
    <property type="match status" value="1"/>
</dbReference>